<sequence>MRTATFVFLLVVCSGWAADLEGDNKATESKSSPVVAVKDDKAKPEKRAPLVMTSVPGELKYTPDVTYSQDHKYTPMVLNPFNPARQETKYQEFKLPFYYQPTPAPKPQYVFYNPPPPMHNPMVLMFAVPHPSGQFLMLLPAHNFLHPMMYKPQFGHSPVQYQQHYASPTGPALAQAAGFAAQQQLAYSGPYQHKDKYASTKQ</sequence>
<dbReference type="RefSeq" id="XP_014260536.1">
    <property type="nucleotide sequence ID" value="XM_014405050.1"/>
</dbReference>
<feature type="signal peptide" evidence="1">
    <location>
        <begin position="1"/>
        <end position="17"/>
    </location>
</feature>
<evidence type="ECO:0008006" key="4">
    <source>
        <dbReference type="Google" id="ProtNLM"/>
    </source>
</evidence>
<protein>
    <recommendedName>
        <fullName evidence="4">CPR type cuticle protein</fullName>
    </recommendedName>
</protein>
<proteinExistence type="predicted"/>
<keyword evidence="3" id="KW-1185">Reference proteome</keyword>
<dbReference type="Proteomes" id="UP000494040">
    <property type="component" value="Unassembled WGS sequence"/>
</dbReference>
<name>A0A8I6SC74_CIMLE</name>
<dbReference type="GeneID" id="106673092"/>
<feature type="chain" id="PRO_5035266313" description="CPR type cuticle protein" evidence="1">
    <location>
        <begin position="18"/>
        <end position="202"/>
    </location>
</feature>
<dbReference type="OrthoDB" id="6628716at2759"/>
<dbReference type="AlphaFoldDB" id="A0A8I6SC74"/>
<keyword evidence="1" id="KW-0732">Signal</keyword>
<organism evidence="2 3">
    <name type="scientific">Cimex lectularius</name>
    <name type="common">Bed bug</name>
    <name type="synonym">Acanthia lectularia</name>
    <dbReference type="NCBI Taxonomy" id="79782"/>
    <lineage>
        <taxon>Eukaryota</taxon>
        <taxon>Metazoa</taxon>
        <taxon>Ecdysozoa</taxon>
        <taxon>Arthropoda</taxon>
        <taxon>Hexapoda</taxon>
        <taxon>Insecta</taxon>
        <taxon>Pterygota</taxon>
        <taxon>Neoptera</taxon>
        <taxon>Paraneoptera</taxon>
        <taxon>Hemiptera</taxon>
        <taxon>Heteroptera</taxon>
        <taxon>Panheteroptera</taxon>
        <taxon>Cimicomorpha</taxon>
        <taxon>Cimicidae</taxon>
        <taxon>Cimex</taxon>
    </lineage>
</organism>
<dbReference type="EnsemblMetazoa" id="XM_014405050.1">
    <property type="protein sequence ID" value="XP_014260536.1"/>
    <property type="gene ID" value="LOC106673092"/>
</dbReference>
<evidence type="ECO:0000256" key="1">
    <source>
        <dbReference type="SAM" id="SignalP"/>
    </source>
</evidence>
<reference evidence="2" key="1">
    <citation type="submission" date="2022-01" db="UniProtKB">
        <authorList>
            <consortium name="EnsemblMetazoa"/>
        </authorList>
    </citation>
    <scope>IDENTIFICATION</scope>
</reference>
<accession>A0A8I6SC74</accession>
<dbReference type="KEGG" id="clec:106673092"/>
<evidence type="ECO:0000313" key="3">
    <source>
        <dbReference type="Proteomes" id="UP000494040"/>
    </source>
</evidence>
<evidence type="ECO:0000313" key="2">
    <source>
        <dbReference type="EnsemblMetazoa" id="XP_014260536.1"/>
    </source>
</evidence>